<organism evidence="4 5">
    <name type="scientific">Paramecium octaurelia</name>
    <dbReference type="NCBI Taxonomy" id="43137"/>
    <lineage>
        <taxon>Eukaryota</taxon>
        <taxon>Sar</taxon>
        <taxon>Alveolata</taxon>
        <taxon>Ciliophora</taxon>
        <taxon>Intramacronucleata</taxon>
        <taxon>Oligohymenophorea</taxon>
        <taxon>Peniculida</taxon>
        <taxon>Parameciidae</taxon>
        <taxon>Paramecium</taxon>
    </lineage>
</organism>
<feature type="domain" description="Ubiquitin-like protease family profile" evidence="3">
    <location>
        <begin position="200"/>
        <end position="358"/>
    </location>
</feature>
<dbReference type="PROSITE" id="PS50600">
    <property type="entry name" value="ULP_PROTEASE"/>
    <property type="match status" value="1"/>
</dbReference>
<dbReference type="Pfam" id="PF02902">
    <property type="entry name" value="Peptidase_C48"/>
    <property type="match status" value="1"/>
</dbReference>
<dbReference type="OMA" id="FADGRCN"/>
<dbReference type="Proteomes" id="UP000683925">
    <property type="component" value="Unassembled WGS sequence"/>
</dbReference>
<keyword evidence="5" id="KW-1185">Reference proteome</keyword>
<protein>
    <recommendedName>
        <fullName evidence="3">Ubiquitin-like protease family profile domain-containing protein</fullName>
    </recommendedName>
</protein>
<keyword evidence="1" id="KW-0645">Protease</keyword>
<dbReference type="GO" id="GO:0006508">
    <property type="term" value="P:proteolysis"/>
    <property type="evidence" value="ECO:0007669"/>
    <property type="project" value="UniProtKB-KW"/>
</dbReference>
<dbReference type="AlphaFoldDB" id="A0A8S1Y622"/>
<gene>
    <name evidence="4" type="ORF">POCTA_138.1.T1460020</name>
</gene>
<evidence type="ECO:0000313" key="4">
    <source>
        <dbReference type="EMBL" id="CAD8209050.1"/>
    </source>
</evidence>
<sequence length="402" mass="47413">MQQNQLDQKSEQPNQCAIITVKIGQSLILRPGGNIFILPTIIENQIPLGYECLLYINQIGYMPIPYDFPDNQSVYRGGLDRDTLLPNGRGEIQSQANTKFIGQFKEGFADGRCNIDNDERMYHYSWGWKHGPFEEKTQYCQTSGCYKDNLLHGKVTQITEQDSKIETQEYYYYNNVQVEYPPQEYRNCQTTRYLFNHKEFSINNFVFLGLRESNWINQLLIDYYLELIQGYFRMMNPDNQIMLINTVMSQDIFSSIVSCQNSQISIPKEIEELILKNAFNRIILILNVDRSHFVTLVFQNNTLYMLNSMNYNDEMILEKVNLLFQPLEKQIEKRILRVPQQENGHDCGLYSIFNVLLQYLNIEIPVDQIDYNIETPERVSQLRQHLRDVFLNDYSHLIPIYN</sequence>
<dbReference type="InterPro" id="IPR003653">
    <property type="entry name" value="Peptidase_C48_C"/>
</dbReference>
<dbReference type="EMBL" id="CAJJDP010000148">
    <property type="protein sequence ID" value="CAD8209050.1"/>
    <property type="molecule type" value="Genomic_DNA"/>
</dbReference>
<evidence type="ECO:0000256" key="1">
    <source>
        <dbReference type="ARBA" id="ARBA00022670"/>
    </source>
</evidence>
<comment type="caution">
    <text evidence="4">The sequence shown here is derived from an EMBL/GenBank/DDBJ whole genome shotgun (WGS) entry which is preliminary data.</text>
</comment>
<accession>A0A8S1Y622</accession>
<reference evidence="4" key="1">
    <citation type="submission" date="2021-01" db="EMBL/GenBank/DDBJ databases">
        <authorList>
            <consortium name="Genoscope - CEA"/>
            <person name="William W."/>
        </authorList>
    </citation>
    <scope>NUCLEOTIDE SEQUENCE</scope>
</reference>
<dbReference type="OrthoDB" id="5065855at2759"/>
<evidence type="ECO:0000256" key="2">
    <source>
        <dbReference type="ARBA" id="ARBA00022801"/>
    </source>
</evidence>
<evidence type="ECO:0000259" key="3">
    <source>
        <dbReference type="PROSITE" id="PS50600"/>
    </source>
</evidence>
<dbReference type="GO" id="GO:0008234">
    <property type="term" value="F:cysteine-type peptidase activity"/>
    <property type="evidence" value="ECO:0007669"/>
    <property type="project" value="InterPro"/>
</dbReference>
<keyword evidence="2" id="KW-0378">Hydrolase</keyword>
<proteinExistence type="predicted"/>
<evidence type="ECO:0000313" key="5">
    <source>
        <dbReference type="Proteomes" id="UP000683925"/>
    </source>
</evidence>
<name>A0A8S1Y622_PAROT</name>